<accession>A0A0U5GPH2</accession>
<name>A0A0U5GPH2_ASPCI</name>
<keyword evidence="6 7" id="KW-0472">Membrane</keyword>
<keyword evidence="4 7" id="KW-0812">Transmembrane</keyword>
<dbReference type="PANTHER" id="PTHR43867">
    <property type="entry name" value="CELLULOSE SYNTHASE CATALYTIC SUBUNIT A [UDP-FORMING]"/>
    <property type="match status" value="1"/>
</dbReference>
<gene>
    <name evidence="8" type="ORF">ASPCAL03215</name>
</gene>
<evidence type="ECO:0008006" key="10">
    <source>
        <dbReference type="Google" id="ProtNLM"/>
    </source>
</evidence>
<proteinExistence type="predicted"/>
<dbReference type="OrthoDB" id="72851at2759"/>
<keyword evidence="9" id="KW-1185">Reference proteome</keyword>
<comment type="subcellular location">
    <subcellularLocation>
        <location evidence="1">Membrane</location>
        <topology evidence="1">Multi-pass membrane protein</topology>
    </subcellularLocation>
</comment>
<evidence type="ECO:0000313" key="9">
    <source>
        <dbReference type="Proteomes" id="UP000054771"/>
    </source>
</evidence>
<dbReference type="Proteomes" id="UP000054771">
    <property type="component" value="Unassembled WGS sequence"/>
</dbReference>
<organism evidence="8 9">
    <name type="scientific">Aspergillus calidoustus</name>
    <dbReference type="NCBI Taxonomy" id="454130"/>
    <lineage>
        <taxon>Eukaryota</taxon>
        <taxon>Fungi</taxon>
        <taxon>Dikarya</taxon>
        <taxon>Ascomycota</taxon>
        <taxon>Pezizomycotina</taxon>
        <taxon>Eurotiomycetes</taxon>
        <taxon>Eurotiomycetidae</taxon>
        <taxon>Eurotiales</taxon>
        <taxon>Aspergillaceae</taxon>
        <taxon>Aspergillus</taxon>
        <taxon>Aspergillus subgen. Nidulantes</taxon>
    </lineage>
</organism>
<evidence type="ECO:0000256" key="4">
    <source>
        <dbReference type="ARBA" id="ARBA00022692"/>
    </source>
</evidence>
<feature type="transmembrane region" description="Helical" evidence="7">
    <location>
        <begin position="540"/>
        <end position="560"/>
    </location>
</feature>
<keyword evidence="2" id="KW-0328">Glycosyltransferase</keyword>
<evidence type="ECO:0000256" key="5">
    <source>
        <dbReference type="ARBA" id="ARBA00022989"/>
    </source>
</evidence>
<dbReference type="Pfam" id="PF13641">
    <property type="entry name" value="Glyco_tranf_2_3"/>
    <property type="match status" value="1"/>
</dbReference>
<dbReference type="Gene3D" id="3.90.550.10">
    <property type="entry name" value="Spore Coat Polysaccharide Biosynthesis Protein SpsA, Chain A"/>
    <property type="match status" value="1"/>
</dbReference>
<dbReference type="GO" id="GO:0016020">
    <property type="term" value="C:membrane"/>
    <property type="evidence" value="ECO:0007669"/>
    <property type="project" value="UniProtKB-SubCell"/>
</dbReference>
<dbReference type="SUPFAM" id="SSF53448">
    <property type="entry name" value="Nucleotide-diphospho-sugar transferases"/>
    <property type="match status" value="1"/>
</dbReference>
<evidence type="ECO:0000256" key="6">
    <source>
        <dbReference type="ARBA" id="ARBA00023136"/>
    </source>
</evidence>
<dbReference type="EMBL" id="CDMC01000002">
    <property type="protein sequence ID" value="CEN60782.1"/>
    <property type="molecule type" value="Genomic_DNA"/>
</dbReference>
<dbReference type="AlphaFoldDB" id="A0A0U5GPH2"/>
<evidence type="ECO:0000256" key="2">
    <source>
        <dbReference type="ARBA" id="ARBA00022676"/>
    </source>
</evidence>
<feature type="transmembrane region" description="Helical" evidence="7">
    <location>
        <begin position="404"/>
        <end position="436"/>
    </location>
</feature>
<keyword evidence="3" id="KW-0808">Transferase</keyword>
<evidence type="ECO:0000313" key="8">
    <source>
        <dbReference type="EMBL" id="CEN60782.1"/>
    </source>
</evidence>
<sequence length="675" mass="74470">MGRSIKEGNPPDLQLFCAEDGGISFTAATHVSVPIPLILPSSIRSAMSNTTPTVSYEIKELPPHPQIEAGQRYRTHLHYVALAATWASDLYFVVRLGLLVTAAQQMWQMWLMITVEWIFSRVCRQNQLLTVAAGHASSRPRQRLRVQGSASLPKIDVLIPCCGEPLDVILDTVRAACCMEYPVTQFRVLLLDDGGSSSLKEAIQELQSAYPNLTYHTRGSHPGKVFAKAGNLNYAIFSLQEDFQPEYCAILDADCMPARDFLRATLPHLLLNPQAALLTTRQYYYNLPNGDPLSQSRIHFYACHNADLDVQKSAIDAGSGALFRRQTILDLGGYPTFSFSEDWQLSLILQGHGHETLQVEEPLQFGLVPTTLQGHIAQRNRWNIGHAQQIKALLPPTSKALPRWLAWDIAINGVLIVLSLVGYFAGYLALPVLLLAEKESLIPVAGGWAFRLQLILAAVQVGLMWLYACLQAASTGFRVSLFSHLENSWLAGTQLFAIFKFYCFTSKPKGSFVTGSSANSWNRSTTPSLYTKLLQTVGSGAMFGVLLFSVTTGSLFYSIFKAFGQTSQLGSMTDTKDGLMRLLTTVAWPPLLHLCYLSITNLSVPVMCLLRPPQYPERATQLEDVKGDVHLPGVPRLPRREVQAEISYQKHPLPAVSLILVPAVLAGVMVGTLFV</sequence>
<reference evidence="9" key="1">
    <citation type="journal article" date="2016" name="Genome Announc.">
        <title>Draft genome sequences of fungus Aspergillus calidoustus.</title>
        <authorList>
            <person name="Horn F."/>
            <person name="Linde J."/>
            <person name="Mattern D.J."/>
            <person name="Walther G."/>
            <person name="Guthke R."/>
            <person name="Scherlach K."/>
            <person name="Martin K."/>
            <person name="Brakhage A.A."/>
            <person name="Petzke L."/>
            <person name="Valiante V."/>
        </authorList>
    </citation>
    <scope>NUCLEOTIDE SEQUENCE [LARGE SCALE GENOMIC DNA]</scope>
    <source>
        <strain evidence="9">SF006504</strain>
    </source>
</reference>
<dbReference type="InterPro" id="IPR029044">
    <property type="entry name" value="Nucleotide-diphossugar_trans"/>
</dbReference>
<dbReference type="PANTHER" id="PTHR43867:SF7">
    <property type="entry name" value="CELLULOSE SYNTHASE (EUROFUNG)"/>
    <property type="match status" value="1"/>
</dbReference>
<dbReference type="OMA" id="RNRWHIG"/>
<dbReference type="STRING" id="454130.A0A0U5GPH2"/>
<dbReference type="InterPro" id="IPR050321">
    <property type="entry name" value="Glycosyltr_2/OpgH_subfam"/>
</dbReference>
<evidence type="ECO:0000256" key="3">
    <source>
        <dbReference type="ARBA" id="ARBA00022679"/>
    </source>
</evidence>
<protein>
    <recommendedName>
        <fullName evidence="10">Glycosyltransferase 2-like domain-containing protein</fullName>
    </recommendedName>
</protein>
<evidence type="ECO:0000256" key="7">
    <source>
        <dbReference type="SAM" id="Phobius"/>
    </source>
</evidence>
<feature type="transmembrane region" description="Helical" evidence="7">
    <location>
        <begin position="653"/>
        <end position="674"/>
    </location>
</feature>
<evidence type="ECO:0000256" key="1">
    <source>
        <dbReference type="ARBA" id="ARBA00004141"/>
    </source>
</evidence>
<keyword evidence="5 7" id="KW-1133">Transmembrane helix</keyword>
<dbReference type="GO" id="GO:0016757">
    <property type="term" value="F:glycosyltransferase activity"/>
    <property type="evidence" value="ECO:0007669"/>
    <property type="project" value="UniProtKB-KW"/>
</dbReference>
<feature type="transmembrane region" description="Helical" evidence="7">
    <location>
        <begin position="448"/>
        <end position="468"/>
    </location>
</feature>
<dbReference type="CDD" id="cd06421">
    <property type="entry name" value="CESA_CelA_like"/>
    <property type="match status" value="1"/>
</dbReference>